<evidence type="ECO:0000256" key="1">
    <source>
        <dbReference type="SAM" id="MobiDB-lite"/>
    </source>
</evidence>
<accession>A0A9J6DMP0</accession>
<gene>
    <name evidence="2" type="ORF">HPB51_011721</name>
</gene>
<dbReference type="EMBL" id="JABSTU010000008">
    <property type="protein sequence ID" value="KAH8023278.1"/>
    <property type="molecule type" value="Genomic_DNA"/>
</dbReference>
<proteinExistence type="predicted"/>
<reference evidence="2" key="2">
    <citation type="submission" date="2021-09" db="EMBL/GenBank/DDBJ databases">
        <authorList>
            <person name="Jia N."/>
            <person name="Wang J."/>
            <person name="Shi W."/>
            <person name="Du L."/>
            <person name="Sun Y."/>
            <person name="Zhan W."/>
            <person name="Jiang J."/>
            <person name="Wang Q."/>
            <person name="Zhang B."/>
            <person name="Ji P."/>
            <person name="Sakyi L.B."/>
            <person name="Cui X."/>
            <person name="Yuan T."/>
            <person name="Jiang B."/>
            <person name="Yang W."/>
            <person name="Lam T.T.-Y."/>
            <person name="Chang Q."/>
            <person name="Ding S."/>
            <person name="Wang X."/>
            <person name="Zhu J."/>
            <person name="Ruan X."/>
            <person name="Zhao L."/>
            <person name="Wei J."/>
            <person name="Que T."/>
            <person name="Du C."/>
            <person name="Cheng J."/>
            <person name="Dai P."/>
            <person name="Han X."/>
            <person name="Huang E."/>
            <person name="Gao Y."/>
            <person name="Liu J."/>
            <person name="Shao H."/>
            <person name="Ye R."/>
            <person name="Li L."/>
            <person name="Wei W."/>
            <person name="Wang X."/>
            <person name="Wang C."/>
            <person name="Huo Q."/>
            <person name="Li W."/>
            <person name="Guo W."/>
            <person name="Chen H."/>
            <person name="Chen S."/>
            <person name="Zhou L."/>
            <person name="Zhou L."/>
            <person name="Ni X."/>
            <person name="Tian J."/>
            <person name="Zhou Y."/>
            <person name="Sheng Y."/>
            <person name="Liu T."/>
            <person name="Pan Y."/>
            <person name="Xia L."/>
            <person name="Li J."/>
            <person name="Zhao F."/>
            <person name="Cao W."/>
        </authorList>
    </citation>
    <scope>NUCLEOTIDE SEQUENCE</scope>
    <source>
        <strain evidence="2">Rmic-2018</strain>
        <tissue evidence="2">Larvae</tissue>
    </source>
</reference>
<sequence length="239" mass="27216">MHIGGLLCRIKGKDKVKPTQAKGKLIMYKLHAEQRSLLRVLVRYISLGEFLTTITNALIRIPHRLQHPESKAKPGRREERNNKKTLRRKRTAFVPTRHRWRFRLLESWQQTRRPFPATRPDLQAGPTPRSRVGEFSHLGCLVGLVLLMLHARWILQMLREMGAQGPSAVTATTATEQVAAKDTGSDDDASAARAISPPQRPRPKPFNRRHDLAPMTEWGSNTVRWVPSEYSTTELLPSS</sequence>
<comment type="caution">
    <text evidence="2">The sequence shown here is derived from an EMBL/GenBank/DDBJ whole genome shotgun (WGS) entry which is preliminary data.</text>
</comment>
<name>A0A9J6DMP0_RHIMP</name>
<protein>
    <submittedName>
        <fullName evidence="2">Uncharacterized protein</fullName>
    </submittedName>
</protein>
<feature type="region of interest" description="Disordered" evidence="1">
    <location>
        <begin position="178"/>
        <end position="218"/>
    </location>
</feature>
<evidence type="ECO:0000313" key="3">
    <source>
        <dbReference type="Proteomes" id="UP000821866"/>
    </source>
</evidence>
<feature type="region of interest" description="Disordered" evidence="1">
    <location>
        <begin position="65"/>
        <end position="87"/>
    </location>
</feature>
<organism evidence="2 3">
    <name type="scientific">Rhipicephalus microplus</name>
    <name type="common">Cattle tick</name>
    <name type="synonym">Boophilus microplus</name>
    <dbReference type="NCBI Taxonomy" id="6941"/>
    <lineage>
        <taxon>Eukaryota</taxon>
        <taxon>Metazoa</taxon>
        <taxon>Ecdysozoa</taxon>
        <taxon>Arthropoda</taxon>
        <taxon>Chelicerata</taxon>
        <taxon>Arachnida</taxon>
        <taxon>Acari</taxon>
        <taxon>Parasitiformes</taxon>
        <taxon>Ixodida</taxon>
        <taxon>Ixodoidea</taxon>
        <taxon>Ixodidae</taxon>
        <taxon>Rhipicephalinae</taxon>
        <taxon>Rhipicephalus</taxon>
        <taxon>Boophilus</taxon>
    </lineage>
</organism>
<reference evidence="2" key="1">
    <citation type="journal article" date="2020" name="Cell">
        <title>Large-Scale Comparative Analyses of Tick Genomes Elucidate Their Genetic Diversity and Vector Capacities.</title>
        <authorList>
            <consortium name="Tick Genome and Microbiome Consortium (TIGMIC)"/>
            <person name="Jia N."/>
            <person name="Wang J."/>
            <person name="Shi W."/>
            <person name="Du L."/>
            <person name="Sun Y."/>
            <person name="Zhan W."/>
            <person name="Jiang J.F."/>
            <person name="Wang Q."/>
            <person name="Zhang B."/>
            <person name="Ji P."/>
            <person name="Bell-Sakyi L."/>
            <person name="Cui X.M."/>
            <person name="Yuan T.T."/>
            <person name="Jiang B.G."/>
            <person name="Yang W.F."/>
            <person name="Lam T.T."/>
            <person name="Chang Q.C."/>
            <person name="Ding S.J."/>
            <person name="Wang X.J."/>
            <person name="Zhu J.G."/>
            <person name="Ruan X.D."/>
            <person name="Zhao L."/>
            <person name="Wei J.T."/>
            <person name="Ye R.Z."/>
            <person name="Que T.C."/>
            <person name="Du C.H."/>
            <person name="Zhou Y.H."/>
            <person name="Cheng J.X."/>
            <person name="Dai P.F."/>
            <person name="Guo W.B."/>
            <person name="Han X.H."/>
            <person name="Huang E.J."/>
            <person name="Li L.F."/>
            <person name="Wei W."/>
            <person name="Gao Y.C."/>
            <person name="Liu J.Z."/>
            <person name="Shao H.Z."/>
            <person name="Wang X."/>
            <person name="Wang C.C."/>
            <person name="Yang T.C."/>
            <person name="Huo Q.B."/>
            <person name="Li W."/>
            <person name="Chen H.Y."/>
            <person name="Chen S.E."/>
            <person name="Zhou L.G."/>
            <person name="Ni X.B."/>
            <person name="Tian J.H."/>
            <person name="Sheng Y."/>
            <person name="Liu T."/>
            <person name="Pan Y.S."/>
            <person name="Xia L.Y."/>
            <person name="Li J."/>
            <person name="Zhao F."/>
            <person name="Cao W.C."/>
        </authorList>
    </citation>
    <scope>NUCLEOTIDE SEQUENCE</scope>
    <source>
        <strain evidence="2">Rmic-2018</strain>
    </source>
</reference>
<dbReference type="Proteomes" id="UP000821866">
    <property type="component" value="Chromosome 6"/>
</dbReference>
<keyword evidence="3" id="KW-1185">Reference proteome</keyword>
<feature type="compositionally biased region" description="Basic and acidic residues" evidence="1">
    <location>
        <begin position="66"/>
        <end position="82"/>
    </location>
</feature>
<dbReference type="AlphaFoldDB" id="A0A9J6DMP0"/>
<evidence type="ECO:0000313" key="2">
    <source>
        <dbReference type="EMBL" id="KAH8023278.1"/>
    </source>
</evidence>